<feature type="domain" description="PhoU" evidence="9">
    <location>
        <begin position="118"/>
        <end position="205"/>
    </location>
</feature>
<dbReference type="InterPro" id="IPR028366">
    <property type="entry name" value="PhoU"/>
</dbReference>
<evidence type="ECO:0000313" key="10">
    <source>
        <dbReference type="EMBL" id="AUB85342.1"/>
    </source>
</evidence>
<dbReference type="PANTHER" id="PTHR42930">
    <property type="entry name" value="PHOSPHATE-SPECIFIC TRANSPORT SYSTEM ACCESSORY PROTEIN PHOU"/>
    <property type="match status" value="1"/>
</dbReference>
<dbReference type="GO" id="GO:0030643">
    <property type="term" value="P:intracellular phosphate ion homeostasis"/>
    <property type="evidence" value="ECO:0007669"/>
    <property type="project" value="InterPro"/>
</dbReference>
<evidence type="ECO:0000256" key="3">
    <source>
        <dbReference type="ARBA" id="ARBA00011738"/>
    </source>
</evidence>
<dbReference type="KEGG" id="tsy:THSYN_30800"/>
<dbReference type="GO" id="GO:0045936">
    <property type="term" value="P:negative regulation of phosphate metabolic process"/>
    <property type="evidence" value="ECO:0007669"/>
    <property type="project" value="InterPro"/>
</dbReference>
<name>A0A2K8UIJ1_9GAMM</name>
<keyword evidence="5 8" id="KW-0963">Cytoplasm</keyword>
<organism evidence="10 11">
    <name type="scientific">Candidatus Thiodictyon syntrophicum</name>
    <dbReference type="NCBI Taxonomy" id="1166950"/>
    <lineage>
        <taxon>Bacteria</taxon>
        <taxon>Pseudomonadati</taxon>
        <taxon>Pseudomonadota</taxon>
        <taxon>Gammaproteobacteria</taxon>
        <taxon>Chromatiales</taxon>
        <taxon>Chromatiaceae</taxon>
        <taxon>Thiodictyon</taxon>
    </lineage>
</organism>
<dbReference type="Pfam" id="PF01895">
    <property type="entry name" value="PhoU"/>
    <property type="match status" value="2"/>
</dbReference>
<accession>A0A2K8UIJ1</accession>
<dbReference type="GO" id="GO:0006817">
    <property type="term" value="P:phosphate ion transport"/>
    <property type="evidence" value="ECO:0007669"/>
    <property type="project" value="UniProtKB-KW"/>
</dbReference>
<evidence type="ECO:0000256" key="7">
    <source>
        <dbReference type="ARBA" id="ARBA00056181"/>
    </source>
</evidence>
<dbReference type="EMBL" id="CP020371">
    <property type="protein sequence ID" value="AUB85342.1"/>
    <property type="molecule type" value="Genomic_DNA"/>
</dbReference>
<evidence type="ECO:0000313" key="11">
    <source>
        <dbReference type="Proteomes" id="UP000232638"/>
    </source>
</evidence>
<dbReference type="OrthoDB" id="9814256at2"/>
<keyword evidence="6 8" id="KW-0592">Phosphate transport</keyword>
<comment type="function">
    <text evidence="7 8">Plays a role in the regulation of phosphate uptake.</text>
</comment>
<dbReference type="PANTHER" id="PTHR42930:SF3">
    <property type="entry name" value="PHOSPHATE-SPECIFIC TRANSPORT SYSTEM ACCESSORY PROTEIN PHOU"/>
    <property type="match status" value="1"/>
</dbReference>
<evidence type="ECO:0000259" key="9">
    <source>
        <dbReference type="Pfam" id="PF01895"/>
    </source>
</evidence>
<sequence length="217" mass="23368">MLVEKKREALTQGLLALGEEVATALAKSLEALRTQDLALAREVVDGDASINLARRILEQEALLALAAYQPAGSDLRRIAASLELVAELERIGDYAADVARILLREEWDQLPGNLTAGIAQMGDAALGMFRDALRAFTREGGDEALARAVAARDDQVDALQRAAIDAVVDLIRDNPAVAAPALALSWIAHYYERVADRATNIAERVVYLATGEIPDLN</sequence>
<comment type="similarity">
    <text evidence="2 8">Belongs to the PhoU family.</text>
</comment>
<keyword evidence="10" id="KW-0614">Plasmid</keyword>
<feature type="domain" description="PhoU" evidence="9">
    <location>
        <begin position="16"/>
        <end position="101"/>
    </location>
</feature>
<evidence type="ECO:0000256" key="5">
    <source>
        <dbReference type="ARBA" id="ARBA00022490"/>
    </source>
</evidence>
<dbReference type="InterPro" id="IPR026022">
    <property type="entry name" value="PhoU_dom"/>
</dbReference>
<geneLocation type="plasmid" evidence="11">
    <name>pts417</name>
</geneLocation>
<comment type="subunit">
    <text evidence="3 8">Homodimer.</text>
</comment>
<evidence type="ECO:0000256" key="4">
    <source>
        <dbReference type="ARBA" id="ARBA00022448"/>
    </source>
</evidence>
<dbReference type="GO" id="GO:0005737">
    <property type="term" value="C:cytoplasm"/>
    <property type="evidence" value="ECO:0007669"/>
    <property type="project" value="UniProtKB-SubCell"/>
</dbReference>
<evidence type="ECO:0000256" key="2">
    <source>
        <dbReference type="ARBA" id="ARBA00008107"/>
    </source>
</evidence>
<dbReference type="InterPro" id="IPR038078">
    <property type="entry name" value="PhoU-like_sf"/>
</dbReference>
<dbReference type="SUPFAM" id="SSF109755">
    <property type="entry name" value="PhoU-like"/>
    <property type="match status" value="1"/>
</dbReference>
<dbReference type="PIRSF" id="PIRSF003107">
    <property type="entry name" value="PhoU"/>
    <property type="match status" value="1"/>
</dbReference>
<dbReference type="Proteomes" id="UP000232638">
    <property type="component" value="Plasmid pTs417"/>
</dbReference>
<evidence type="ECO:0000256" key="6">
    <source>
        <dbReference type="ARBA" id="ARBA00022592"/>
    </source>
</evidence>
<reference evidence="10 11" key="1">
    <citation type="submission" date="2017-03" db="EMBL/GenBank/DDBJ databases">
        <title>Complete genome sequence of Candidatus 'Thiodictyon syntrophicum' sp. nov. strain Cad16T, a photolithoautotroph purple sulfur bacterium isolated from an alpine meromictic lake.</title>
        <authorList>
            <person name="Luedin S.M."/>
            <person name="Pothier J.F."/>
            <person name="Danza F."/>
            <person name="Storelli N."/>
            <person name="Wittwer M."/>
            <person name="Tonolla M."/>
        </authorList>
    </citation>
    <scope>NUCLEOTIDE SEQUENCE [LARGE SCALE GENOMIC DNA]</scope>
    <source>
        <strain evidence="10 11">Cad16T</strain>
        <plasmid evidence="11">Plasmid pts417</plasmid>
    </source>
</reference>
<evidence type="ECO:0000256" key="1">
    <source>
        <dbReference type="ARBA" id="ARBA00004496"/>
    </source>
</evidence>
<protein>
    <recommendedName>
        <fullName evidence="8">Phosphate-specific transport system accessory protein PhoU</fullName>
    </recommendedName>
</protein>
<keyword evidence="11" id="KW-1185">Reference proteome</keyword>
<gene>
    <name evidence="10" type="ORF">THSYN_30800</name>
</gene>
<dbReference type="NCBIfam" id="TIGR02135">
    <property type="entry name" value="phoU_full"/>
    <property type="match status" value="1"/>
</dbReference>
<dbReference type="AlphaFoldDB" id="A0A2K8UIJ1"/>
<dbReference type="FunFam" id="1.20.58.220:FF:000004">
    <property type="entry name" value="Phosphate-specific transport system accessory protein PhoU"/>
    <property type="match status" value="1"/>
</dbReference>
<keyword evidence="4 8" id="KW-0813">Transport</keyword>
<comment type="subcellular location">
    <subcellularLocation>
        <location evidence="1 8">Cytoplasm</location>
    </subcellularLocation>
</comment>
<evidence type="ECO:0000256" key="8">
    <source>
        <dbReference type="PIRNR" id="PIRNR003107"/>
    </source>
</evidence>
<dbReference type="Gene3D" id="1.20.58.220">
    <property type="entry name" value="Phosphate transport system protein phou homolog 2, domain 2"/>
    <property type="match status" value="1"/>
</dbReference>
<proteinExistence type="inferred from homology"/>